<dbReference type="AlphaFoldDB" id="A0A915ARF7"/>
<evidence type="ECO:0000313" key="1">
    <source>
        <dbReference type="Proteomes" id="UP000887569"/>
    </source>
</evidence>
<protein>
    <submittedName>
        <fullName evidence="2">Uncharacterized protein</fullName>
    </submittedName>
</protein>
<dbReference type="WBParaSite" id="PgR013_g069_t01">
    <property type="protein sequence ID" value="PgR013_g069_t01"/>
    <property type="gene ID" value="PgR013_g069"/>
</dbReference>
<dbReference type="Proteomes" id="UP000887569">
    <property type="component" value="Unplaced"/>
</dbReference>
<name>A0A915ARF7_PARUN</name>
<organism evidence="1 2">
    <name type="scientific">Parascaris univalens</name>
    <name type="common">Nematode worm</name>
    <dbReference type="NCBI Taxonomy" id="6257"/>
    <lineage>
        <taxon>Eukaryota</taxon>
        <taxon>Metazoa</taxon>
        <taxon>Ecdysozoa</taxon>
        <taxon>Nematoda</taxon>
        <taxon>Chromadorea</taxon>
        <taxon>Rhabditida</taxon>
        <taxon>Spirurina</taxon>
        <taxon>Ascaridomorpha</taxon>
        <taxon>Ascaridoidea</taxon>
        <taxon>Ascarididae</taxon>
        <taxon>Parascaris</taxon>
    </lineage>
</organism>
<keyword evidence="1" id="KW-1185">Reference proteome</keyword>
<sequence length="93" mass="11283">MTADRKVKRKRHIERRAVRVEVNQSRKRRNNDRCIEGDAKYASWVGSRQYTFGITMADRALFIFDIQMNNTRKLLRRVALVLNDQSHYHWQYK</sequence>
<accession>A0A915ARF7</accession>
<proteinExistence type="predicted"/>
<reference evidence="2" key="1">
    <citation type="submission" date="2022-11" db="UniProtKB">
        <authorList>
            <consortium name="WormBaseParasite"/>
        </authorList>
    </citation>
    <scope>IDENTIFICATION</scope>
</reference>
<evidence type="ECO:0000313" key="2">
    <source>
        <dbReference type="WBParaSite" id="PgR013_g069_t01"/>
    </source>
</evidence>